<proteinExistence type="predicted"/>
<accession>A0ACC2JNN8</accession>
<reference evidence="1" key="1">
    <citation type="submission" date="2022-12" db="EMBL/GenBank/DDBJ databases">
        <title>Genome Sequence of Lasiodiplodia mahajangana.</title>
        <authorList>
            <person name="Buettner E."/>
        </authorList>
    </citation>
    <scope>NUCLEOTIDE SEQUENCE</scope>
    <source>
        <strain evidence="1">VT137</strain>
    </source>
</reference>
<evidence type="ECO:0000313" key="1">
    <source>
        <dbReference type="EMBL" id="KAJ8129029.1"/>
    </source>
</evidence>
<dbReference type="Proteomes" id="UP001153332">
    <property type="component" value="Unassembled WGS sequence"/>
</dbReference>
<keyword evidence="2" id="KW-1185">Reference proteome</keyword>
<protein>
    <submittedName>
        <fullName evidence="1">Uncharacterized protein</fullName>
    </submittedName>
</protein>
<gene>
    <name evidence="1" type="ORF">O1611_g4603</name>
</gene>
<organism evidence="1 2">
    <name type="scientific">Lasiodiplodia mahajangana</name>
    <dbReference type="NCBI Taxonomy" id="1108764"/>
    <lineage>
        <taxon>Eukaryota</taxon>
        <taxon>Fungi</taxon>
        <taxon>Dikarya</taxon>
        <taxon>Ascomycota</taxon>
        <taxon>Pezizomycotina</taxon>
        <taxon>Dothideomycetes</taxon>
        <taxon>Dothideomycetes incertae sedis</taxon>
        <taxon>Botryosphaeriales</taxon>
        <taxon>Botryosphaeriaceae</taxon>
        <taxon>Lasiodiplodia</taxon>
    </lineage>
</organism>
<dbReference type="EMBL" id="JAPUUL010000888">
    <property type="protein sequence ID" value="KAJ8129029.1"/>
    <property type="molecule type" value="Genomic_DNA"/>
</dbReference>
<sequence length="119" mass="13021">MAVGCRGLQFWSSFERNPKSLKSFLQLPVSASHGWKPQISPWDRSAGSDIMLLILCRLSITQRANLAFDATPEKTALIGASATISSSSIGNYSVEDEKEGRIVPDLLVPDGVPEEVRFQ</sequence>
<name>A0ACC2JNN8_9PEZI</name>
<comment type="caution">
    <text evidence="1">The sequence shown here is derived from an EMBL/GenBank/DDBJ whole genome shotgun (WGS) entry which is preliminary data.</text>
</comment>
<evidence type="ECO:0000313" key="2">
    <source>
        <dbReference type="Proteomes" id="UP001153332"/>
    </source>
</evidence>